<feature type="region of interest" description="Disordered" evidence="1">
    <location>
        <begin position="22"/>
        <end position="47"/>
    </location>
</feature>
<feature type="compositionally biased region" description="Low complexity" evidence="1">
    <location>
        <begin position="28"/>
        <end position="47"/>
    </location>
</feature>
<dbReference type="CDD" id="cd00030">
    <property type="entry name" value="C2"/>
    <property type="match status" value="1"/>
</dbReference>
<proteinExistence type="predicted"/>
<accession>A0ABR2VRA3</accession>
<dbReference type="InterPro" id="IPR000008">
    <property type="entry name" value="C2_dom"/>
</dbReference>
<evidence type="ECO:0000259" key="2">
    <source>
        <dbReference type="PROSITE" id="PS50004"/>
    </source>
</evidence>
<feature type="domain" description="C2" evidence="2">
    <location>
        <begin position="1"/>
        <end position="136"/>
    </location>
</feature>
<dbReference type="EMBL" id="JASJQH010008111">
    <property type="protein sequence ID" value="KAK9695179.1"/>
    <property type="molecule type" value="Genomic_DNA"/>
</dbReference>
<sequence length="158" mass="18376">MANGNISVQVFEARNIHARTGHKKNYLSSQETCSENESTSSTSEQLNSPAQVAVHLYTHNHLHKIPIYRQQYQTHTQPLSNLIWNETFTLNVDDKHTTLYVEVLDKRKGLLEHRKLATTNILLEEIFEKKELDNWYALFNEHNTSSGEIRLKISYQPN</sequence>
<dbReference type="Pfam" id="PF00168">
    <property type="entry name" value="C2"/>
    <property type="match status" value="1"/>
</dbReference>
<reference evidence="3 4" key="1">
    <citation type="submission" date="2023-04" db="EMBL/GenBank/DDBJ databases">
        <title>Genome of Basidiobolus ranarum AG-B5.</title>
        <authorList>
            <person name="Stajich J.E."/>
            <person name="Carter-House D."/>
            <person name="Gryganskyi A."/>
        </authorList>
    </citation>
    <scope>NUCLEOTIDE SEQUENCE [LARGE SCALE GENOMIC DNA]</scope>
    <source>
        <strain evidence="3 4">AG-B5</strain>
    </source>
</reference>
<gene>
    <name evidence="3" type="ORF">K7432_013112</name>
</gene>
<dbReference type="PROSITE" id="PS50004">
    <property type="entry name" value="C2"/>
    <property type="match status" value="1"/>
</dbReference>
<name>A0ABR2VRA3_9FUNG</name>
<comment type="caution">
    <text evidence="3">The sequence shown here is derived from an EMBL/GenBank/DDBJ whole genome shotgun (WGS) entry which is preliminary data.</text>
</comment>
<evidence type="ECO:0000313" key="4">
    <source>
        <dbReference type="Proteomes" id="UP001479436"/>
    </source>
</evidence>
<dbReference type="SMART" id="SM00239">
    <property type="entry name" value="C2"/>
    <property type="match status" value="1"/>
</dbReference>
<protein>
    <recommendedName>
        <fullName evidence="2">C2 domain-containing protein</fullName>
    </recommendedName>
</protein>
<evidence type="ECO:0000313" key="3">
    <source>
        <dbReference type="EMBL" id="KAK9695179.1"/>
    </source>
</evidence>
<organism evidence="3 4">
    <name type="scientific">Basidiobolus ranarum</name>
    <dbReference type="NCBI Taxonomy" id="34480"/>
    <lineage>
        <taxon>Eukaryota</taxon>
        <taxon>Fungi</taxon>
        <taxon>Fungi incertae sedis</taxon>
        <taxon>Zoopagomycota</taxon>
        <taxon>Entomophthoromycotina</taxon>
        <taxon>Basidiobolomycetes</taxon>
        <taxon>Basidiobolales</taxon>
        <taxon>Basidiobolaceae</taxon>
        <taxon>Basidiobolus</taxon>
    </lineage>
</organism>
<evidence type="ECO:0000256" key="1">
    <source>
        <dbReference type="SAM" id="MobiDB-lite"/>
    </source>
</evidence>
<dbReference type="InterPro" id="IPR035892">
    <property type="entry name" value="C2_domain_sf"/>
</dbReference>
<dbReference type="Proteomes" id="UP001479436">
    <property type="component" value="Unassembled WGS sequence"/>
</dbReference>
<dbReference type="SUPFAM" id="SSF49562">
    <property type="entry name" value="C2 domain (Calcium/lipid-binding domain, CaLB)"/>
    <property type="match status" value="1"/>
</dbReference>
<keyword evidence="4" id="KW-1185">Reference proteome</keyword>
<dbReference type="Gene3D" id="2.60.40.150">
    <property type="entry name" value="C2 domain"/>
    <property type="match status" value="1"/>
</dbReference>